<dbReference type="PANTHER" id="PTHR47618:SF1">
    <property type="entry name" value="BIFUNCTIONAL OLIGORIBONUCLEASE AND PAP PHOSPHATASE NRNA"/>
    <property type="match status" value="1"/>
</dbReference>
<dbReference type="SUPFAM" id="SSF64182">
    <property type="entry name" value="DHH phosphoesterases"/>
    <property type="match status" value="1"/>
</dbReference>
<feature type="domain" description="DHHA1" evidence="2">
    <location>
        <begin position="241"/>
        <end position="304"/>
    </location>
</feature>
<evidence type="ECO:0000313" key="3">
    <source>
        <dbReference type="EMBL" id="ABL78056.1"/>
    </source>
</evidence>
<reference evidence="4" key="1">
    <citation type="journal article" date="2008" name="J. Bacteriol.">
        <title>Genome sequence of Thermofilum pendens reveals an exceptional loss of biosynthetic pathways without genome reduction.</title>
        <authorList>
            <person name="Anderson I."/>
            <person name="Rodriguez J."/>
            <person name="Susanti D."/>
            <person name="Porat I."/>
            <person name="Reich C."/>
            <person name="Ulrich L.E."/>
            <person name="Elkins J.G."/>
            <person name="Mavromatis K."/>
            <person name="Lykidis A."/>
            <person name="Kim E."/>
            <person name="Thompson L.S."/>
            <person name="Nolan M."/>
            <person name="Land M."/>
            <person name="Copeland A."/>
            <person name="Lapidus A."/>
            <person name="Lucas S."/>
            <person name="Detter C."/>
            <person name="Zhulin I.B."/>
            <person name="Olsen G.J."/>
            <person name="Whitman W."/>
            <person name="Mukhopadhyay B."/>
            <person name="Bristow J."/>
            <person name="Kyrpides N."/>
        </authorList>
    </citation>
    <scope>NUCLEOTIDE SEQUENCE [LARGE SCALE GENOMIC DNA]</scope>
    <source>
        <strain evidence="4">DSM 2475 / Hrk 5</strain>
    </source>
</reference>
<evidence type="ECO:0000313" key="4">
    <source>
        <dbReference type="Proteomes" id="UP000000641"/>
    </source>
</evidence>
<organism evidence="3 4">
    <name type="scientific">Thermofilum pendens (strain DSM 2475 / Hrk 5)</name>
    <dbReference type="NCBI Taxonomy" id="368408"/>
    <lineage>
        <taxon>Archaea</taxon>
        <taxon>Thermoproteota</taxon>
        <taxon>Thermoprotei</taxon>
        <taxon>Thermofilales</taxon>
        <taxon>Thermofilaceae</taxon>
        <taxon>Thermofilum</taxon>
    </lineage>
</organism>
<evidence type="ECO:0000259" key="1">
    <source>
        <dbReference type="Pfam" id="PF01368"/>
    </source>
</evidence>
<dbReference type="STRING" id="368408.Tpen_0654"/>
<dbReference type="InterPro" id="IPR001667">
    <property type="entry name" value="DDH_dom"/>
</dbReference>
<dbReference type="KEGG" id="tpe:Tpen_0654"/>
<dbReference type="eggNOG" id="arCOG01565">
    <property type="taxonomic scope" value="Archaea"/>
</dbReference>
<dbReference type="EnsemblBacteria" id="ABL78056">
    <property type="protein sequence ID" value="ABL78056"/>
    <property type="gene ID" value="Tpen_0654"/>
</dbReference>
<dbReference type="Proteomes" id="UP000000641">
    <property type="component" value="Chromosome"/>
</dbReference>
<accession>A1RXX6</accession>
<dbReference type="GO" id="GO:0003676">
    <property type="term" value="F:nucleic acid binding"/>
    <property type="evidence" value="ECO:0007669"/>
    <property type="project" value="InterPro"/>
</dbReference>
<dbReference type="InterPro" id="IPR051319">
    <property type="entry name" value="Oligoribo/pAp-PDE_c-di-AMP_PDE"/>
</dbReference>
<dbReference type="HOGENOM" id="CLU_070736_0_0_2"/>
<dbReference type="PANTHER" id="PTHR47618">
    <property type="entry name" value="BIFUNCTIONAL OLIGORIBONUCLEASE AND PAP PHOSPHATASE NRNA"/>
    <property type="match status" value="1"/>
</dbReference>
<evidence type="ECO:0000259" key="2">
    <source>
        <dbReference type="Pfam" id="PF02272"/>
    </source>
</evidence>
<dbReference type="Pfam" id="PF01368">
    <property type="entry name" value="DHH"/>
    <property type="match status" value="1"/>
</dbReference>
<dbReference type="InterPro" id="IPR038763">
    <property type="entry name" value="DHH_sf"/>
</dbReference>
<proteinExistence type="predicted"/>
<protein>
    <submittedName>
        <fullName evidence="3">Phosphoesterase, DHHA1</fullName>
    </submittedName>
</protein>
<dbReference type="AlphaFoldDB" id="A1RXX6"/>
<name>A1RXX6_THEPD</name>
<gene>
    <name evidence="3" type="ordered locus">Tpen_0654</name>
</gene>
<dbReference type="Pfam" id="PF02272">
    <property type="entry name" value="DHHA1"/>
    <property type="match status" value="1"/>
</dbReference>
<dbReference type="InterPro" id="IPR003156">
    <property type="entry name" value="DHHA1_dom"/>
</dbReference>
<dbReference type="OrthoDB" id="350705at2157"/>
<sequence>MKLREFLSTLRGAVVVTSHVNTDPDGLACAYLMARLVEEVGLEAHLCFPGGISSVSKTILGRLGMSWQRECPEDTRTFILCDFSNPSQLRELAEKFSDPSVTLVVVDHHFPEGKLVPLAKLAVVEREPASAVIAARILMDEGVNVCATLATLGIAGILYDTKKLLFASSNTFRVLSWLLDSGGDYRLAHSLLVEEEPRSEKLAKLKGLLRASVFEVCGYIVAFTEVSANEANVARLLVSAGADLAVVVGGKKESRLSIRVSDELQKAGIDAGEIAQSVASALGAEGGGHAGAAGVKTTDRKAHGRMSRAIVNEVIERLFRYLCTQRSGAR</sequence>
<dbReference type="GeneID" id="4601612"/>
<dbReference type="EMBL" id="CP000505">
    <property type="protein sequence ID" value="ABL78056.1"/>
    <property type="molecule type" value="Genomic_DNA"/>
</dbReference>
<dbReference type="RefSeq" id="WP_011752321.1">
    <property type="nucleotide sequence ID" value="NC_008698.1"/>
</dbReference>
<keyword evidence="4" id="KW-1185">Reference proteome</keyword>
<dbReference type="Gene3D" id="3.90.1640.10">
    <property type="entry name" value="inorganic pyrophosphatase (n-terminal core)"/>
    <property type="match status" value="1"/>
</dbReference>
<feature type="domain" description="DDH" evidence="1">
    <location>
        <begin position="14"/>
        <end position="137"/>
    </location>
</feature>